<evidence type="ECO:0000313" key="6">
    <source>
        <dbReference type="Proteomes" id="UP000236928"/>
    </source>
</evidence>
<dbReference type="Pfam" id="PF03031">
    <property type="entry name" value="NIF"/>
    <property type="match status" value="1"/>
</dbReference>
<comment type="caution">
    <text evidence="5">The sequence shown here is derived from an EMBL/GenBank/DDBJ whole genome shotgun (WGS) entry which is preliminary data.</text>
</comment>
<sequence>MDQKEQIIQYILVRSDLGWSTGSIIAQACHASSAAIFENLEEDSVKEYLKEINQMRKVVLNCPDEKTLRNVSSDLKATKVIHKLWVELPEGIPTCIATIMLLNAIVKCFKRHTFISPYYSTFLVKNLDVRLHYSPFYYNFQGKLNRDKCFILLNKNSRNFHNLNQGVSKLNFYRIISKNLLGMVVTIYFGYFVAKKKPICLSDICNKFERFNDWSFDLLQNQINRFVPPDDEPLLPDFEQLGYPMNLPTLVLGLRGLICEITHSKKNGWGIVKRPGVDKFFNVLKNYYEIVIWSDESFPIPHEVLEKWNLPIIGILNKNHFSKTNGKLFKNLSRLGRNLNRVILVDNESYSSKIQYDNSIVLPIFKGDPYDNELDSITDLLKAAALQPGDIREYLKRFRCNNTNIGDQFNEYRKTVSKKSELRRKFGKFFLK</sequence>
<dbReference type="AlphaFoldDB" id="A0A2P4Z423"/>
<dbReference type="SMART" id="SM00577">
    <property type="entry name" value="CPDc"/>
    <property type="match status" value="1"/>
</dbReference>
<organism evidence="5 6">
    <name type="scientific">Cryptosporidium meleagridis</name>
    <dbReference type="NCBI Taxonomy" id="93969"/>
    <lineage>
        <taxon>Eukaryota</taxon>
        <taxon>Sar</taxon>
        <taxon>Alveolata</taxon>
        <taxon>Apicomplexa</taxon>
        <taxon>Conoidasida</taxon>
        <taxon>Coccidia</taxon>
        <taxon>Eucoccidiorida</taxon>
        <taxon>Eimeriorina</taxon>
        <taxon>Cryptosporidiidae</taxon>
        <taxon>Cryptosporidium</taxon>
    </lineage>
</organism>
<dbReference type="InterPro" id="IPR023214">
    <property type="entry name" value="HAD_sf"/>
</dbReference>
<dbReference type="Gene3D" id="3.40.50.1000">
    <property type="entry name" value="HAD superfamily/HAD-like"/>
    <property type="match status" value="1"/>
</dbReference>
<evidence type="ECO:0000256" key="3">
    <source>
        <dbReference type="ARBA" id="ARBA00048707"/>
    </source>
</evidence>
<feature type="domain" description="FCP1 homology" evidence="4">
    <location>
        <begin position="243"/>
        <end position="384"/>
    </location>
</feature>
<protein>
    <recommendedName>
        <fullName evidence="1">peptidyl-tRNA hydrolase</fullName>
        <ecNumber evidence="1">3.1.1.29</ecNumber>
    </recommendedName>
</protein>
<evidence type="ECO:0000256" key="2">
    <source>
        <dbReference type="ARBA" id="ARBA00022801"/>
    </source>
</evidence>
<evidence type="ECO:0000256" key="1">
    <source>
        <dbReference type="ARBA" id="ARBA00013260"/>
    </source>
</evidence>
<dbReference type="InterPro" id="IPR023476">
    <property type="entry name" value="Pep_tRNA_hydro_II_dom_sf"/>
</dbReference>
<name>A0A2P4Z423_9CRYT</name>
<comment type="catalytic activity">
    <reaction evidence="3">
        <text>an N-acyl-L-alpha-aminoacyl-tRNA + H2O = an N-acyl-L-amino acid + a tRNA + H(+)</text>
        <dbReference type="Rhea" id="RHEA:54448"/>
        <dbReference type="Rhea" id="RHEA-COMP:10123"/>
        <dbReference type="Rhea" id="RHEA-COMP:13883"/>
        <dbReference type="ChEBI" id="CHEBI:15377"/>
        <dbReference type="ChEBI" id="CHEBI:15378"/>
        <dbReference type="ChEBI" id="CHEBI:59874"/>
        <dbReference type="ChEBI" id="CHEBI:78442"/>
        <dbReference type="ChEBI" id="CHEBI:138191"/>
        <dbReference type="EC" id="3.1.1.29"/>
    </reaction>
</comment>
<dbReference type="EMBL" id="JIBK01000048">
    <property type="protein sequence ID" value="POM84828.1"/>
    <property type="molecule type" value="Genomic_DNA"/>
</dbReference>
<dbReference type="Proteomes" id="UP000236928">
    <property type="component" value="Unassembled WGS sequence"/>
</dbReference>
<dbReference type="InterPro" id="IPR002833">
    <property type="entry name" value="PTH2"/>
</dbReference>
<dbReference type="EC" id="3.1.1.29" evidence="1"/>
<dbReference type="GO" id="GO:0004045">
    <property type="term" value="F:peptidyl-tRNA hydrolase activity"/>
    <property type="evidence" value="ECO:0007669"/>
    <property type="project" value="UniProtKB-EC"/>
</dbReference>
<dbReference type="InterPro" id="IPR004274">
    <property type="entry name" value="FCP1_dom"/>
</dbReference>
<dbReference type="OrthoDB" id="445750at2759"/>
<evidence type="ECO:0000313" key="5">
    <source>
        <dbReference type="EMBL" id="POM84828.1"/>
    </source>
</evidence>
<dbReference type="PANTHER" id="PTHR46194:SF1">
    <property type="entry name" value="PEPTIDYL-TRNA HYDROLASE PTRHD1-RELATED"/>
    <property type="match status" value="1"/>
</dbReference>
<dbReference type="Pfam" id="PF01981">
    <property type="entry name" value="PTH2"/>
    <property type="match status" value="1"/>
</dbReference>
<dbReference type="SUPFAM" id="SSF56784">
    <property type="entry name" value="HAD-like"/>
    <property type="match status" value="1"/>
</dbReference>
<accession>A0A2P4Z423</accession>
<keyword evidence="2" id="KW-0378">Hydrolase</keyword>
<evidence type="ECO:0000259" key="4">
    <source>
        <dbReference type="PROSITE" id="PS50969"/>
    </source>
</evidence>
<dbReference type="PROSITE" id="PS51257">
    <property type="entry name" value="PROKAR_LIPOPROTEIN"/>
    <property type="match status" value="1"/>
</dbReference>
<dbReference type="PANTHER" id="PTHR46194">
    <property type="entry name" value="PEPTIDYL-TRNA HYDROLASE PTRHD1-RELATED"/>
    <property type="match status" value="1"/>
</dbReference>
<dbReference type="InterPro" id="IPR036412">
    <property type="entry name" value="HAD-like_sf"/>
</dbReference>
<dbReference type="VEuPathDB" id="CryptoDB:CmeUKMEL1_14345"/>
<gene>
    <name evidence="5" type="ORF">CmeUKMEL1_14345</name>
</gene>
<dbReference type="SUPFAM" id="SSF102462">
    <property type="entry name" value="Peptidyl-tRNA hydrolase II"/>
    <property type="match status" value="1"/>
</dbReference>
<dbReference type="InterPro" id="IPR042237">
    <property type="entry name" value="PTRHD1"/>
</dbReference>
<dbReference type="PROSITE" id="PS50969">
    <property type="entry name" value="FCP1"/>
    <property type="match status" value="1"/>
</dbReference>
<keyword evidence="6" id="KW-1185">Reference proteome</keyword>
<proteinExistence type="predicted"/>
<dbReference type="Gene3D" id="3.40.1490.10">
    <property type="entry name" value="Bit1"/>
    <property type="match status" value="1"/>
</dbReference>
<reference evidence="5 6" key="1">
    <citation type="submission" date="2014-04" db="EMBL/GenBank/DDBJ databases">
        <title>Comparative Genomics of Cryptosporidium Species.</title>
        <authorList>
            <person name="Silva J.C."/>
            <person name="Su Q."/>
            <person name="Chalmers R."/>
            <person name="Chibucos M.C."/>
            <person name="Elwin K."/>
            <person name="Godinez A."/>
            <person name="Guo F."/>
            <person name="Huynh K."/>
            <person name="Orvis J."/>
            <person name="Ott S."/>
            <person name="Sadzewicz L."/>
            <person name="Sengamalay N."/>
            <person name="Shetty A."/>
            <person name="Sun M."/>
            <person name="Tallon L."/>
            <person name="Xiao L."/>
            <person name="Zhang H."/>
            <person name="Fraser C.M."/>
            <person name="Zhu G."/>
            <person name="Kissinger J."/>
            <person name="Widmer G."/>
        </authorList>
    </citation>
    <scope>NUCLEOTIDE SEQUENCE [LARGE SCALE GENOMIC DNA]</scope>
    <source>
        <strain evidence="5 6">UKMEL1</strain>
    </source>
</reference>